<dbReference type="EC" id="2.7.13.3" evidence="2"/>
<keyword evidence="4 7" id="KW-0418">Kinase</keyword>
<keyword evidence="6" id="KW-0472">Membrane</keyword>
<keyword evidence="3" id="KW-0808">Transferase</keyword>
<dbReference type="InterPro" id="IPR050482">
    <property type="entry name" value="Sensor_HK_TwoCompSys"/>
</dbReference>
<protein>
    <recommendedName>
        <fullName evidence="2">histidine kinase</fullName>
        <ecNumber evidence="2">2.7.13.3</ecNumber>
    </recommendedName>
</protein>
<reference evidence="7 8" key="1">
    <citation type="submission" date="2017-07" db="EMBL/GenBank/DDBJ databases">
        <title>Bifidobacterium novel species.</title>
        <authorList>
            <person name="Lugli G.A."/>
            <person name="Milani C."/>
            <person name="Duranti S."/>
            <person name="Mangifesta M."/>
        </authorList>
    </citation>
    <scope>NUCLEOTIDE SEQUENCE [LARGE SCALE GENOMIC DNA]</scope>
    <source>
        <strain evidence="8">Uis1B</strain>
    </source>
</reference>
<accession>A0A2N5JAV0</accession>
<evidence type="ECO:0000256" key="4">
    <source>
        <dbReference type="ARBA" id="ARBA00022777"/>
    </source>
</evidence>
<name>A0A2N5JAV0_9BIFI</name>
<evidence type="ECO:0000313" key="7">
    <source>
        <dbReference type="EMBL" id="PLS31332.1"/>
    </source>
</evidence>
<dbReference type="Proteomes" id="UP000235050">
    <property type="component" value="Unassembled WGS sequence"/>
</dbReference>
<comment type="caution">
    <text evidence="7">The sequence shown here is derived from an EMBL/GenBank/DDBJ whole genome shotgun (WGS) entry which is preliminary data.</text>
</comment>
<dbReference type="GO" id="GO:0000160">
    <property type="term" value="P:phosphorelay signal transduction system"/>
    <property type="evidence" value="ECO:0007669"/>
    <property type="project" value="UniProtKB-KW"/>
</dbReference>
<dbReference type="PANTHER" id="PTHR24421:SF10">
    <property type="entry name" value="NITRATE_NITRITE SENSOR PROTEIN NARQ"/>
    <property type="match status" value="1"/>
</dbReference>
<evidence type="ECO:0000256" key="6">
    <source>
        <dbReference type="SAM" id="Phobius"/>
    </source>
</evidence>
<feature type="transmembrane region" description="Helical" evidence="6">
    <location>
        <begin position="12"/>
        <end position="31"/>
    </location>
</feature>
<keyword evidence="8" id="KW-1185">Reference proteome</keyword>
<feature type="transmembrane region" description="Helical" evidence="6">
    <location>
        <begin position="105"/>
        <end position="125"/>
    </location>
</feature>
<dbReference type="EMBL" id="NMWU01000012">
    <property type="protein sequence ID" value="PLS31332.1"/>
    <property type="molecule type" value="Genomic_DNA"/>
</dbReference>
<comment type="catalytic activity">
    <reaction evidence="1">
        <text>ATP + protein L-histidine = ADP + protein N-phospho-L-histidine.</text>
        <dbReference type="EC" id="2.7.13.3"/>
    </reaction>
</comment>
<dbReference type="PANTHER" id="PTHR24421">
    <property type="entry name" value="NITRATE/NITRITE SENSOR PROTEIN NARX-RELATED"/>
    <property type="match status" value="1"/>
</dbReference>
<keyword evidence="6" id="KW-1133">Transmembrane helix</keyword>
<gene>
    <name evidence="7" type="ORF">Uis1B_0848</name>
</gene>
<evidence type="ECO:0000256" key="5">
    <source>
        <dbReference type="ARBA" id="ARBA00023012"/>
    </source>
</evidence>
<organism evidence="7 8">
    <name type="scientific">Bifidobacterium margollesii</name>
    <dbReference type="NCBI Taxonomy" id="2020964"/>
    <lineage>
        <taxon>Bacteria</taxon>
        <taxon>Bacillati</taxon>
        <taxon>Actinomycetota</taxon>
        <taxon>Actinomycetes</taxon>
        <taxon>Bifidobacteriales</taxon>
        <taxon>Bifidobacteriaceae</taxon>
        <taxon>Bifidobacterium</taxon>
    </lineage>
</organism>
<dbReference type="InterPro" id="IPR036890">
    <property type="entry name" value="HATPase_C_sf"/>
</dbReference>
<keyword evidence="6" id="KW-0812">Transmembrane</keyword>
<evidence type="ECO:0000256" key="2">
    <source>
        <dbReference type="ARBA" id="ARBA00012438"/>
    </source>
</evidence>
<keyword evidence="5" id="KW-0902">Two-component regulatory system</keyword>
<dbReference type="AlphaFoldDB" id="A0A2N5JAV0"/>
<evidence type="ECO:0000256" key="1">
    <source>
        <dbReference type="ARBA" id="ARBA00000085"/>
    </source>
</evidence>
<evidence type="ECO:0000256" key="3">
    <source>
        <dbReference type="ARBA" id="ARBA00022679"/>
    </source>
</evidence>
<proteinExistence type="predicted"/>
<sequence length="367" mass="39908">MTVLHGYDQLRIGVIVELGLYAMAAMALPFVPRVSGWFVGSLWFVGSFNAVVDSPWSPMLLVWLSALTISHRHAVEGVPFAVLALSGSVVQAVRSSDYDTYTTPALTAMIGIMVAMVFIGSSLYWNTRNRKVVRALDDRLERERAALRIHDSISNDLAYLIMRIDQSTTTNEAMNDRAPEALSDLREVAVTALNHTYEVIDALEDDARSGNSSGVFAGTVDDVGDAVRGADLGKSLWLIVENGDGRLHSLGFRGDSWLDDSGVVRIGRNQRTLVESFVAEVYGNIARHASPEGGYAVRICVKDDELVVTVSDRPKDDSGDSSVVIARSGRGMRSHEALFRSQGGSLTVDSRDGFWAMTAVIPLRSLG</sequence>
<dbReference type="Gene3D" id="3.30.565.10">
    <property type="entry name" value="Histidine kinase-like ATPase, C-terminal domain"/>
    <property type="match status" value="1"/>
</dbReference>
<dbReference type="GO" id="GO:0004673">
    <property type="term" value="F:protein histidine kinase activity"/>
    <property type="evidence" value="ECO:0007669"/>
    <property type="project" value="UniProtKB-EC"/>
</dbReference>
<evidence type="ECO:0000313" key="8">
    <source>
        <dbReference type="Proteomes" id="UP000235050"/>
    </source>
</evidence>